<feature type="domain" description="SIS" evidence="5">
    <location>
        <begin position="139"/>
        <end position="276"/>
    </location>
</feature>
<dbReference type="CDD" id="cd05013">
    <property type="entry name" value="SIS_RpiR"/>
    <property type="match status" value="1"/>
</dbReference>
<organism evidence="6 7">
    <name type="scientific">Streptomyces olivaceiscleroticus</name>
    <dbReference type="NCBI Taxonomy" id="68245"/>
    <lineage>
        <taxon>Bacteria</taxon>
        <taxon>Bacillati</taxon>
        <taxon>Actinomycetota</taxon>
        <taxon>Actinomycetes</taxon>
        <taxon>Kitasatosporales</taxon>
        <taxon>Streptomycetaceae</taxon>
        <taxon>Streptomyces</taxon>
    </lineage>
</organism>
<dbReference type="EMBL" id="BAAABY010000043">
    <property type="protein sequence ID" value="GAA0485075.1"/>
    <property type="molecule type" value="Genomic_DNA"/>
</dbReference>
<dbReference type="Gene3D" id="3.40.50.10490">
    <property type="entry name" value="Glucose-6-phosphate isomerase like protein, domain 1"/>
    <property type="match status" value="1"/>
</dbReference>
<keyword evidence="2" id="KW-0238">DNA-binding</keyword>
<protein>
    <submittedName>
        <fullName evidence="6">MurR/RpiR family transcriptional regulator</fullName>
    </submittedName>
</protein>
<dbReference type="PROSITE" id="PS51464">
    <property type="entry name" value="SIS"/>
    <property type="match status" value="1"/>
</dbReference>
<dbReference type="InterPro" id="IPR046348">
    <property type="entry name" value="SIS_dom_sf"/>
</dbReference>
<dbReference type="PANTHER" id="PTHR30514:SF18">
    <property type="entry name" value="RPIR-FAMILY TRANSCRIPTIONAL REGULATOR"/>
    <property type="match status" value="1"/>
</dbReference>
<dbReference type="Pfam" id="PF01380">
    <property type="entry name" value="SIS"/>
    <property type="match status" value="1"/>
</dbReference>
<evidence type="ECO:0000313" key="6">
    <source>
        <dbReference type="EMBL" id="GAA0485075.1"/>
    </source>
</evidence>
<reference evidence="6 7" key="1">
    <citation type="journal article" date="2019" name="Int. J. Syst. Evol. Microbiol.">
        <title>The Global Catalogue of Microorganisms (GCM) 10K type strain sequencing project: providing services to taxonomists for standard genome sequencing and annotation.</title>
        <authorList>
            <consortium name="The Broad Institute Genomics Platform"/>
            <consortium name="The Broad Institute Genome Sequencing Center for Infectious Disease"/>
            <person name="Wu L."/>
            <person name="Ma J."/>
        </authorList>
    </citation>
    <scope>NUCLEOTIDE SEQUENCE [LARGE SCALE GENOMIC DNA]</scope>
    <source>
        <strain evidence="6 7">JCM 4805</strain>
    </source>
</reference>
<dbReference type="InterPro" id="IPR047640">
    <property type="entry name" value="RpiR-like"/>
</dbReference>
<dbReference type="PROSITE" id="PS51071">
    <property type="entry name" value="HTH_RPIR"/>
    <property type="match status" value="1"/>
</dbReference>
<dbReference type="SUPFAM" id="SSF53697">
    <property type="entry name" value="SIS domain"/>
    <property type="match status" value="1"/>
</dbReference>
<evidence type="ECO:0000256" key="1">
    <source>
        <dbReference type="ARBA" id="ARBA00023015"/>
    </source>
</evidence>
<evidence type="ECO:0000259" key="5">
    <source>
        <dbReference type="PROSITE" id="PS51464"/>
    </source>
</evidence>
<dbReference type="PANTHER" id="PTHR30514">
    <property type="entry name" value="GLUCOKINASE"/>
    <property type="match status" value="1"/>
</dbReference>
<evidence type="ECO:0000256" key="2">
    <source>
        <dbReference type="ARBA" id="ARBA00023125"/>
    </source>
</evidence>
<dbReference type="InterPro" id="IPR009057">
    <property type="entry name" value="Homeodomain-like_sf"/>
</dbReference>
<dbReference type="InterPro" id="IPR035472">
    <property type="entry name" value="RpiR-like_SIS"/>
</dbReference>
<name>A0ABN1AXS8_9ACTN</name>
<evidence type="ECO:0000259" key="4">
    <source>
        <dbReference type="PROSITE" id="PS51071"/>
    </source>
</evidence>
<keyword evidence="7" id="KW-1185">Reference proteome</keyword>
<proteinExistence type="predicted"/>
<feature type="domain" description="HTH rpiR-type" evidence="4">
    <location>
        <begin position="16"/>
        <end position="92"/>
    </location>
</feature>
<dbReference type="Gene3D" id="1.10.10.10">
    <property type="entry name" value="Winged helix-like DNA-binding domain superfamily/Winged helix DNA-binding domain"/>
    <property type="match status" value="1"/>
</dbReference>
<dbReference type="SUPFAM" id="SSF46689">
    <property type="entry name" value="Homeodomain-like"/>
    <property type="match status" value="1"/>
</dbReference>
<dbReference type="InterPro" id="IPR001347">
    <property type="entry name" value="SIS_dom"/>
</dbReference>
<keyword evidence="3" id="KW-0804">Transcription</keyword>
<evidence type="ECO:0000256" key="3">
    <source>
        <dbReference type="ARBA" id="ARBA00023163"/>
    </source>
</evidence>
<dbReference type="Proteomes" id="UP001500909">
    <property type="component" value="Unassembled WGS sequence"/>
</dbReference>
<dbReference type="InterPro" id="IPR036388">
    <property type="entry name" value="WH-like_DNA-bd_sf"/>
</dbReference>
<dbReference type="Pfam" id="PF01418">
    <property type="entry name" value="HTH_6"/>
    <property type="match status" value="1"/>
</dbReference>
<evidence type="ECO:0000313" key="7">
    <source>
        <dbReference type="Proteomes" id="UP001500909"/>
    </source>
</evidence>
<keyword evidence="1" id="KW-0805">Transcription regulation</keyword>
<comment type="caution">
    <text evidence="6">The sequence shown here is derived from an EMBL/GenBank/DDBJ whole genome shotgun (WGS) entry which is preliminary data.</text>
</comment>
<dbReference type="InterPro" id="IPR000281">
    <property type="entry name" value="HTH_RpiR"/>
</dbReference>
<accession>A0ABN1AXS8</accession>
<gene>
    <name evidence="6" type="ORF">GCM10010361_57460</name>
</gene>
<sequence length="304" mass="32795">MAPAPSHPPHPPQTYGELVAALQRRADTLTRSQRLLADRLLADPEGVAFMTVSELASAVGVNEATVVRFAAGLGLDGYPGLTRLCRAHLREQAQLLRRYDNLEQLGTDDGDLLERSVALDRANIARTFARIPQDTWDAAVRALAEAPRVHVMGLRKCHAPAYLLGYLLRMLREEVATVTPGTGTLTDDLRRVRAGDCFVAVSIHRYSAQTVRAAAWAHDRGAHCIALTDNPSSPLAATAQQTFYVDAAGPSVLRSVTAFTSLVQALSAGVAQLRGHEVRATLLQEEELMAEFGVYAGEERPGAG</sequence>
<dbReference type="RefSeq" id="WP_052865901.1">
    <property type="nucleotide sequence ID" value="NZ_BAAABY010000043.1"/>
</dbReference>